<evidence type="ECO:0000313" key="2">
    <source>
        <dbReference type="Proteomes" id="UP001163321"/>
    </source>
</evidence>
<accession>A0ACC0VRW5</accession>
<gene>
    <name evidence="1" type="ORF">PsorP6_015189</name>
</gene>
<proteinExistence type="predicted"/>
<protein>
    <submittedName>
        <fullName evidence="1">Uncharacterized protein</fullName>
    </submittedName>
</protein>
<organism evidence="1 2">
    <name type="scientific">Peronosclerospora sorghi</name>
    <dbReference type="NCBI Taxonomy" id="230839"/>
    <lineage>
        <taxon>Eukaryota</taxon>
        <taxon>Sar</taxon>
        <taxon>Stramenopiles</taxon>
        <taxon>Oomycota</taxon>
        <taxon>Peronosporomycetes</taxon>
        <taxon>Peronosporales</taxon>
        <taxon>Peronosporaceae</taxon>
        <taxon>Peronosclerospora</taxon>
    </lineage>
</organism>
<comment type="caution">
    <text evidence="1">The sequence shown here is derived from an EMBL/GenBank/DDBJ whole genome shotgun (WGS) entry which is preliminary data.</text>
</comment>
<name>A0ACC0VRW5_9STRA</name>
<sequence>MQLMELQERYERKLTIVRKDWDAVLKKVVTQMQEERKELKPLEHMVQTWRYENKRLKQQMMQLVTNGKWIRYTNIWSRWGKKFMKNKDAQECI</sequence>
<evidence type="ECO:0000313" key="1">
    <source>
        <dbReference type="EMBL" id="KAI9909295.1"/>
    </source>
</evidence>
<keyword evidence="2" id="KW-1185">Reference proteome</keyword>
<reference evidence="1 2" key="1">
    <citation type="journal article" date="2022" name="bioRxiv">
        <title>The genome of the oomycete Peronosclerospora sorghi, a cosmopolitan pathogen of maize and sorghum, is inflated with dispersed pseudogenes.</title>
        <authorList>
            <person name="Fletcher K."/>
            <person name="Martin F."/>
            <person name="Isakeit T."/>
            <person name="Cavanaugh K."/>
            <person name="Magill C."/>
            <person name="Michelmore R."/>
        </authorList>
    </citation>
    <scope>NUCLEOTIDE SEQUENCE [LARGE SCALE GENOMIC DNA]</scope>
    <source>
        <strain evidence="1">P6</strain>
    </source>
</reference>
<dbReference type="EMBL" id="CM047586">
    <property type="protein sequence ID" value="KAI9909295.1"/>
    <property type="molecule type" value="Genomic_DNA"/>
</dbReference>
<dbReference type="Proteomes" id="UP001163321">
    <property type="component" value="Chromosome 7"/>
</dbReference>